<keyword evidence="1" id="KW-0472">Membrane</keyword>
<dbReference type="SUPFAM" id="SSF63817">
    <property type="entry name" value="Sortase"/>
    <property type="match status" value="1"/>
</dbReference>
<accession>A0A7K1J6K6</accession>
<keyword evidence="3" id="KW-1185">Reference proteome</keyword>
<dbReference type="InterPro" id="IPR023365">
    <property type="entry name" value="Sortase_dom-sf"/>
</dbReference>
<reference evidence="2 3" key="1">
    <citation type="submission" date="2019-09" db="EMBL/GenBank/DDBJ databases">
        <title>Bifidobacterium canis sp. nov., isolated from the digestive tract of German Shepherd dog puppy.</title>
        <authorList>
            <person name="Bunesova V."/>
        </authorList>
    </citation>
    <scope>NUCLEOTIDE SEQUENCE [LARGE SCALE GENOMIC DNA]</scope>
    <source>
        <strain evidence="2 3">GSD1FS</strain>
    </source>
</reference>
<comment type="caution">
    <text evidence="2">The sequence shown here is derived from an EMBL/GenBank/DDBJ whole genome shotgun (WGS) entry which is preliminary data.</text>
</comment>
<proteinExistence type="predicted"/>
<dbReference type="EMBL" id="WNLP01000007">
    <property type="protein sequence ID" value="MUH60095.1"/>
    <property type="molecule type" value="Genomic_DNA"/>
</dbReference>
<evidence type="ECO:0000313" key="3">
    <source>
        <dbReference type="Proteomes" id="UP000487882"/>
    </source>
</evidence>
<evidence type="ECO:0000313" key="2">
    <source>
        <dbReference type="EMBL" id="MUH60095.1"/>
    </source>
</evidence>
<protein>
    <submittedName>
        <fullName evidence="2">Sortase</fullName>
    </submittedName>
</protein>
<dbReference type="Gene3D" id="2.40.260.10">
    <property type="entry name" value="Sortase"/>
    <property type="match status" value="1"/>
</dbReference>
<dbReference type="AlphaFoldDB" id="A0A7K1J6K6"/>
<gene>
    <name evidence="2" type="ORF">GSD1FS_1446</name>
</gene>
<feature type="transmembrane region" description="Helical" evidence="1">
    <location>
        <begin position="16"/>
        <end position="38"/>
    </location>
</feature>
<dbReference type="Proteomes" id="UP000487882">
    <property type="component" value="Unassembled WGS sequence"/>
</dbReference>
<evidence type="ECO:0000256" key="1">
    <source>
        <dbReference type="SAM" id="Phobius"/>
    </source>
</evidence>
<organism evidence="2 3">
    <name type="scientific">Bifidobacterium canis</name>
    <dbReference type="NCBI Taxonomy" id="2610880"/>
    <lineage>
        <taxon>Bacteria</taxon>
        <taxon>Bacillati</taxon>
        <taxon>Actinomycetota</taxon>
        <taxon>Actinomycetes</taxon>
        <taxon>Bifidobacteriales</taxon>
        <taxon>Bifidobacteriaceae</taxon>
        <taxon>Bifidobacterium</taxon>
    </lineage>
</organism>
<dbReference type="RefSeq" id="WP_246166029.1">
    <property type="nucleotide sequence ID" value="NZ_WNLP01000007.1"/>
</dbReference>
<name>A0A7K1J6K6_9BIFI</name>
<sequence>MRNAYGTVDEKLQARLTIAFGVILCLVALSLLAVPWAMQLKAAYDSARQAQAVEDIVAAWPEEKSRKALQAAEEYNAKLAQQGQPTLGESYDPFTDTPVNAGEDVRSDQDEEYMGLLNAGEGLMGSVVIPKISVDMPILHGTSKISLSRGAGHLYGTSLPVGAGGQPEVLRTQC</sequence>
<keyword evidence="1" id="KW-1133">Transmembrane helix</keyword>
<keyword evidence="1" id="KW-0812">Transmembrane</keyword>